<evidence type="ECO:0000313" key="2">
    <source>
        <dbReference type="EMBL" id="RKQ12772.1"/>
    </source>
</evidence>
<dbReference type="InterPro" id="IPR018633">
    <property type="entry name" value="DUF2357"/>
</dbReference>
<organism evidence="2 3">
    <name type="scientific">Ureibacillus endophyticus</name>
    <dbReference type="NCBI Taxonomy" id="1978490"/>
    <lineage>
        <taxon>Bacteria</taxon>
        <taxon>Bacillati</taxon>
        <taxon>Bacillota</taxon>
        <taxon>Bacilli</taxon>
        <taxon>Bacillales</taxon>
        <taxon>Caryophanaceae</taxon>
        <taxon>Ureibacillus</taxon>
    </lineage>
</organism>
<dbReference type="EMBL" id="RBZN01000079">
    <property type="protein sequence ID" value="RKQ12772.1"/>
    <property type="molecule type" value="Genomic_DNA"/>
</dbReference>
<reference evidence="2 3" key="1">
    <citation type="journal article" date="2016" name="Antonie Van Leeuwenhoek">
        <title>Lysinibacillus endophyticus sp. nov., an indole-3-acetic acid producing endophytic bacterium isolated from corn root (Zea mays cv. Xinken-5).</title>
        <authorList>
            <person name="Yu J."/>
            <person name="Guan X."/>
            <person name="Liu C."/>
            <person name="Xiang W."/>
            <person name="Yu Z."/>
            <person name="Liu X."/>
            <person name="Wang G."/>
        </authorList>
    </citation>
    <scope>NUCLEOTIDE SEQUENCE [LARGE SCALE GENOMIC DNA]</scope>
    <source>
        <strain evidence="2 3">DSM 100506</strain>
    </source>
</reference>
<dbReference type="AlphaFoldDB" id="A0A494YSK4"/>
<protein>
    <submittedName>
        <fullName evidence="2">DUF2357 domain-containing protein</fullName>
    </submittedName>
</protein>
<proteinExistence type="predicted"/>
<dbReference type="Proteomes" id="UP000272238">
    <property type="component" value="Unassembled WGS sequence"/>
</dbReference>
<accession>A0A494YSK4</accession>
<evidence type="ECO:0000313" key="3">
    <source>
        <dbReference type="Proteomes" id="UP000272238"/>
    </source>
</evidence>
<sequence length="593" mass="70293">MDLPFKLTFFQYSKSKTVEKYVDSLSELYRMETENIIEITENLDTYLSFSGVEDVRLYMDGLELLPEEFVGEDENGNVFLEPSDLKHAIYENVGNNSYFPLIPGYYQICVISSGKKYFSLFRIRTKQVTEEQWEVMKNDVEKSLSGLAQDLVKKNSNVKDNYNDDTLPSNILRKWHLINQFKIKLMSSIQDLTTNPRQNVKKNYLIVPISQARKTDDETVKFLSQHPEKKDFYKTPYREVNLNLPENKLIKAVLKEIDKTLKEIYSHCIYYEDITNRKINTEKRNSFGVHNGKLRSLEVTLEEIKSIKTDSSKLITNIQHFLNNTWLKDVPSVKNINIPNSVTMDQRYQIIFKLYKKLKNDRFTITFDPIYQYNWKRTDLLYEIWSFIKVIEAFTSDEIGFSPVSGWLIDDYPHVPELLPKDKILMKKEDITIQIMYEGEVLGESKDTTLEHPLYTGTENRTPDCRIDYYDSKGYIGSLVLDFKYRPVKYIWSDSLVKNRGTNKVMRQLNNYKNSFKSKWFYRDRLDSLLFNQLTPIREVWGVYPLQKNEKTIRYLNDHYIRLMDLTPNEESEHFTKMLKELTNQIIELSKRF</sequence>
<evidence type="ECO:0000259" key="1">
    <source>
        <dbReference type="Pfam" id="PF09823"/>
    </source>
</evidence>
<feature type="domain" description="DUF2357" evidence="1">
    <location>
        <begin position="104"/>
        <end position="267"/>
    </location>
</feature>
<dbReference type="Pfam" id="PF09823">
    <property type="entry name" value="DUF2357"/>
    <property type="match status" value="1"/>
</dbReference>
<keyword evidence="3" id="KW-1185">Reference proteome</keyword>
<gene>
    <name evidence="2" type="ORF">D8M03_16820</name>
</gene>
<comment type="caution">
    <text evidence="2">The sequence shown here is derived from an EMBL/GenBank/DDBJ whole genome shotgun (WGS) entry which is preliminary data.</text>
</comment>
<dbReference type="RefSeq" id="WP_121215954.1">
    <property type="nucleotide sequence ID" value="NZ_RBZN01000079.1"/>
</dbReference>
<name>A0A494YSK4_9BACL</name>
<dbReference type="OrthoDB" id="1632997at2"/>